<proteinExistence type="inferred from homology"/>
<evidence type="ECO:0000256" key="1">
    <source>
        <dbReference type="ARBA" id="ARBA00004141"/>
    </source>
</evidence>
<feature type="transmembrane region" description="Helical" evidence="6">
    <location>
        <begin position="78"/>
        <end position="102"/>
    </location>
</feature>
<dbReference type="OrthoDB" id="1311578at2759"/>
<comment type="similarity">
    <text evidence="2">Belongs to the tetraspanin (TM4SF) family.</text>
</comment>
<dbReference type="InterPro" id="IPR018499">
    <property type="entry name" value="Tetraspanin/Peripherin"/>
</dbReference>
<keyword evidence="3 6" id="KW-0812">Transmembrane</keyword>
<keyword evidence="8" id="KW-1185">Reference proteome</keyword>
<dbReference type="Proteomes" id="UP001152484">
    <property type="component" value="Unassembled WGS sequence"/>
</dbReference>
<evidence type="ECO:0000256" key="5">
    <source>
        <dbReference type="ARBA" id="ARBA00023136"/>
    </source>
</evidence>
<dbReference type="GO" id="GO:0009734">
    <property type="term" value="P:auxin-activated signaling pathway"/>
    <property type="evidence" value="ECO:0007669"/>
    <property type="project" value="InterPro"/>
</dbReference>
<keyword evidence="4 6" id="KW-1133">Transmembrane helix</keyword>
<sequence>MAGRTHKVTGFIILLGGIISAFIIIFLARTRLESKIDQFPCFHISQSSQLFFLGALIVAASVIGCVLFCCYKKGMIEWLLLAYWVSMILLIIWVACLGFFMYKLSAIKDSGAVATSRTYSEYHLNVDGGGIPGWLRRQVTNEWDSVVGCLGSSDNCAVLSQKYPMAQDFFNATLTPFQSGCCKPPTPCEFQFVNATNWIAEINPGADGDCAKWSNTQTQLCYTCDSCKAGLVATVRGAANDPFHFLLLALVVLNGVIVLGVISACVKPKKPKAENDLHDKHSKGNAT</sequence>
<feature type="transmembrane region" description="Helical" evidence="6">
    <location>
        <begin position="12"/>
        <end position="30"/>
    </location>
</feature>
<evidence type="ECO:0000256" key="6">
    <source>
        <dbReference type="SAM" id="Phobius"/>
    </source>
</evidence>
<dbReference type="GO" id="GO:0016020">
    <property type="term" value="C:membrane"/>
    <property type="evidence" value="ECO:0007669"/>
    <property type="project" value="UniProtKB-SubCell"/>
</dbReference>
<evidence type="ECO:0000256" key="2">
    <source>
        <dbReference type="ARBA" id="ARBA00006840"/>
    </source>
</evidence>
<evidence type="ECO:0000256" key="4">
    <source>
        <dbReference type="ARBA" id="ARBA00022989"/>
    </source>
</evidence>
<evidence type="ECO:0000256" key="3">
    <source>
        <dbReference type="ARBA" id="ARBA00022692"/>
    </source>
</evidence>
<dbReference type="InterPro" id="IPR044991">
    <property type="entry name" value="TET_plant"/>
</dbReference>
<dbReference type="Pfam" id="PF00335">
    <property type="entry name" value="Tetraspanin"/>
    <property type="match status" value="1"/>
</dbReference>
<keyword evidence="5 6" id="KW-0472">Membrane</keyword>
<protein>
    <submittedName>
        <fullName evidence="7">Uncharacterized protein</fullName>
    </submittedName>
</protein>
<feature type="transmembrane region" description="Helical" evidence="6">
    <location>
        <begin position="243"/>
        <end position="266"/>
    </location>
</feature>
<evidence type="ECO:0000313" key="8">
    <source>
        <dbReference type="Proteomes" id="UP001152484"/>
    </source>
</evidence>
<gene>
    <name evidence="7" type="ORF">CEURO_LOCUS10151</name>
</gene>
<comment type="subcellular location">
    <subcellularLocation>
        <location evidence="1">Membrane</location>
        <topology evidence="1">Multi-pass membrane protein</topology>
    </subcellularLocation>
</comment>
<accession>A0A9P1E8Z5</accession>
<dbReference type="PANTHER" id="PTHR32191">
    <property type="entry name" value="TETRASPANIN-8-RELATED"/>
    <property type="match status" value="1"/>
</dbReference>
<dbReference type="AlphaFoldDB" id="A0A9P1E8Z5"/>
<organism evidence="7 8">
    <name type="scientific">Cuscuta europaea</name>
    <name type="common">European dodder</name>
    <dbReference type="NCBI Taxonomy" id="41803"/>
    <lineage>
        <taxon>Eukaryota</taxon>
        <taxon>Viridiplantae</taxon>
        <taxon>Streptophyta</taxon>
        <taxon>Embryophyta</taxon>
        <taxon>Tracheophyta</taxon>
        <taxon>Spermatophyta</taxon>
        <taxon>Magnoliopsida</taxon>
        <taxon>eudicotyledons</taxon>
        <taxon>Gunneridae</taxon>
        <taxon>Pentapetalae</taxon>
        <taxon>asterids</taxon>
        <taxon>lamiids</taxon>
        <taxon>Solanales</taxon>
        <taxon>Convolvulaceae</taxon>
        <taxon>Cuscuteae</taxon>
        <taxon>Cuscuta</taxon>
        <taxon>Cuscuta subgen. Cuscuta</taxon>
    </lineage>
</organism>
<comment type="caution">
    <text evidence="7">The sequence shown here is derived from an EMBL/GenBank/DDBJ whole genome shotgun (WGS) entry which is preliminary data.</text>
</comment>
<name>A0A9P1E8Z5_CUSEU</name>
<dbReference type="EMBL" id="CAMAPE010000019">
    <property type="protein sequence ID" value="CAH9087637.1"/>
    <property type="molecule type" value="Genomic_DNA"/>
</dbReference>
<reference evidence="7" key="1">
    <citation type="submission" date="2022-07" db="EMBL/GenBank/DDBJ databases">
        <authorList>
            <person name="Macas J."/>
            <person name="Novak P."/>
            <person name="Neumann P."/>
        </authorList>
    </citation>
    <scope>NUCLEOTIDE SEQUENCE</scope>
</reference>
<feature type="transmembrane region" description="Helical" evidence="6">
    <location>
        <begin position="50"/>
        <end position="71"/>
    </location>
</feature>
<evidence type="ECO:0000313" key="7">
    <source>
        <dbReference type="EMBL" id="CAH9087637.1"/>
    </source>
</evidence>